<dbReference type="InterPro" id="IPR023198">
    <property type="entry name" value="PGP-like_dom2"/>
</dbReference>
<comment type="catalytic activity">
    <reaction evidence="1">
        <text>2-phosphoglycolate + H2O = glycolate + phosphate</text>
        <dbReference type="Rhea" id="RHEA:14369"/>
        <dbReference type="ChEBI" id="CHEBI:15377"/>
        <dbReference type="ChEBI" id="CHEBI:29805"/>
        <dbReference type="ChEBI" id="CHEBI:43474"/>
        <dbReference type="ChEBI" id="CHEBI:58033"/>
        <dbReference type="EC" id="3.1.3.18"/>
    </reaction>
</comment>
<dbReference type="GO" id="GO:0016787">
    <property type="term" value="F:hydrolase activity"/>
    <property type="evidence" value="ECO:0007669"/>
    <property type="project" value="UniProtKB-KW"/>
</dbReference>
<comment type="pathway">
    <text evidence="2">Organic acid metabolism; glycolate biosynthesis; glycolate from 2-phosphoglycolate: step 1/1.</text>
</comment>
<sequence length="224" mass="25314">MSVANLANRELLLFDLDGTLVDSAADLYRAMNMSLNTLQLPLVTEHQVRTWIGKGTAVFCQSTLQYLTGQVDPAQHQQLLDTFLDIYNAEPCVDTQPFAGIVDFLEWGMKHNKKMICVTNKPEQPARMIIDALGLNQYFVDVIGGDRFEERKPHPRQLLFCVDHYQLAKEQVLMIGDSSNDVEAARRARVDCIVVSYGYNHGEDIQNCQPQQVVDNLTELLLEA</sequence>
<gene>
    <name evidence="5" type="ORF">ACKVE0_01080</name>
</gene>
<evidence type="ECO:0000256" key="4">
    <source>
        <dbReference type="ARBA" id="ARBA00013078"/>
    </source>
</evidence>
<protein>
    <recommendedName>
        <fullName evidence="4">phosphoglycolate phosphatase</fullName>
        <ecNumber evidence="4">3.1.3.18</ecNumber>
    </recommendedName>
</protein>
<dbReference type="SUPFAM" id="SSF56784">
    <property type="entry name" value="HAD-like"/>
    <property type="match status" value="1"/>
</dbReference>
<dbReference type="InterPro" id="IPR006439">
    <property type="entry name" value="HAD-SF_hydro_IA"/>
</dbReference>
<dbReference type="Gene3D" id="1.10.150.240">
    <property type="entry name" value="Putative phosphatase, domain 2"/>
    <property type="match status" value="1"/>
</dbReference>
<dbReference type="NCBIfam" id="TIGR01549">
    <property type="entry name" value="HAD-SF-IA-v1"/>
    <property type="match status" value="1"/>
</dbReference>
<evidence type="ECO:0000313" key="6">
    <source>
        <dbReference type="Proteomes" id="UP001632339"/>
    </source>
</evidence>
<keyword evidence="6" id="KW-1185">Reference proteome</keyword>
<dbReference type="EMBL" id="JBJXCW010000001">
    <property type="protein sequence ID" value="MFN0296138.1"/>
    <property type="molecule type" value="Genomic_DNA"/>
</dbReference>
<dbReference type="SFLD" id="SFLDG01135">
    <property type="entry name" value="C1.5.6:_HAD__Beta-PGM__Phospha"/>
    <property type="match status" value="1"/>
</dbReference>
<dbReference type="InterPro" id="IPR041492">
    <property type="entry name" value="HAD_2"/>
</dbReference>
<evidence type="ECO:0000256" key="1">
    <source>
        <dbReference type="ARBA" id="ARBA00000830"/>
    </source>
</evidence>
<evidence type="ECO:0000313" key="5">
    <source>
        <dbReference type="EMBL" id="MFN0296138.1"/>
    </source>
</evidence>
<dbReference type="InterPro" id="IPR036412">
    <property type="entry name" value="HAD-like_sf"/>
</dbReference>
<accession>A0ABW9JP09</accession>
<dbReference type="SFLD" id="SFLDG01129">
    <property type="entry name" value="C1.5:_HAD__Beta-PGM__Phosphata"/>
    <property type="match status" value="1"/>
</dbReference>
<proteinExistence type="inferred from homology"/>
<dbReference type="EC" id="3.1.3.18" evidence="4"/>
<dbReference type="Gene3D" id="3.40.50.1000">
    <property type="entry name" value="HAD superfamily/HAD-like"/>
    <property type="match status" value="1"/>
</dbReference>
<dbReference type="Pfam" id="PF13419">
    <property type="entry name" value="HAD_2"/>
    <property type="match status" value="1"/>
</dbReference>
<organism evidence="5 6">
    <name type="scientific">Acinetobacter albensis</name>
    <dbReference type="NCBI Taxonomy" id="1673609"/>
    <lineage>
        <taxon>Bacteria</taxon>
        <taxon>Pseudomonadati</taxon>
        <taxon>Pseudomonadota</taxon>
        <taxon>Gammaproteobacteria</taxon>
        <taxon>Moraxellales</taxon>
        <taxon>Moraxellaceae</taxon>
        <taxon>Acinetobacter</taxon>
    </lineage>
</organism>
<dbReference type="PANTHER" id="PTHR43434">
    <property type="entry name" value="PHOSPHOGLYCOLATE PHOSPHATASE"/>
    <property type="match status" value="1"/>
</dbReference>
<reference evidence="5 6" key="1">
    <citation type="submission" date="2024-12" db="EMBL/GenBank/DDBJ databases">
        <title>C001-4G Acinetobacter sp. assembled genome.</title>
        <authorList>
            <person name="D'Arcy K."/>
            <person name="Kingdon A.D.H."/>
            <person name="Breen A."/>
            <person name="Mckeown C."/>
            <person name="Allman E."/>
            <person name="Sharma P."/>
            <person name="Mcleman A."/>
            <person name="Roberts A.P."/>
        </authorList>
    </citation>
    <scope>NUCLEOTIDE SEQUENCE [LARGE SCALE GENOMIC DNA]</scope>
    <source>
        <strain evidence="5 6">C1-4G</strain>
    </source>
</reference>
<keyword evidence="5" id="KW-0378">Hydrolase</keyword>
<evidence type="ECO:0000256" key="3">
    <source>
        <dbReference type="ARBA" id="ARBA00006171"/>
    </source>
</evidence>
<name>A0ABW9JP09_9GAMM</name>
<dbReference type="PANTHER" id="PTHR43434:SF1">
    <property type="entry name" value="PHOSPHOGLYCOLATE PHOSPHATASE"/>
    <property type="match status" value="1"/>
</dbReference>
<evidence type="ECO:0000256" key="2">
    <source>
        <dbReference type="ARBA" id="ARBA00004818"/>
    </source>
</evidence>
<dbReference type="SFLD" id="SFLDS00003">
    <property type="entry name" value="Haloacid_Dehalogenase"/>
    <property type="match status" value="1"/>
</dbReference>
<dbReference type="RefSeq" id="WP_053579364.1">
    <property type="nucleotide sequence ID" value="NZ_JBJXCW010000001.1"/>
</dbReference>
<comment type="caution">
    <text evidence="5">The sequence shown here is derived from an EMBL/GenBank/DDBJ whole genome shotgun (WGS) entry which is preliminary data.</text>
</comment>
<dbReference type="Proteomes" id="UP001632339">
    <property type="component" value="Unassembled WGS sequence"/>
</dbReference>
<comment type="similarity">
    <text evidence="3">Belongs to the HAD-like hydrolase superfamily. CbbY/CbbZ/Gph/YieH family.</text>
</comment>
<dbReference type="InterPro" id="IPR023214">
    <property type="entry name" value="HAD_sf"/>
</dbReference>
<dbReference type="InterPro" id="IPR050155">
    <property type="entry name" value="HAD-like_hydrolase_sf"/>
</dbReference>